<dbReference type="WBParaSite" id="TTAC_0000458401-mRNA-1">
    <property type="protein sequence ID" value="TTAC_0000458401-mRNA-1"/>
    <property type="gene ID" value="TTAC_0000458401"/>
</dbReference>
<dbReference type="AlphaFoldDB" id="A0A0R3WUZ4"/>
<keyword evidence="3" id="KW-1185">Reference proteome</keyword>
<keyword evidence="1" id="KW-0472">Membrane</keyword>
<dbReference type="EMBL" id="UYWX01004789">
    <property type="protein sequence ID" value="VDM25210.1"/>
    <property type="molecule type" value="Genomic_DNA"/>
</dbReference>
<accession>A0A0R3WUZ4</accession>
<keyword evidence="1" id="KW-0812">Transmembrane</keyword>
<gene>
    <name evidence="2" type="ORF">TTAC_LOCUS4571</name>
</gene>
<reference evidence="2 3" key="2">
    <citation type="submission" date="2018-11" db="EMBL/GenBank/DDBJ databases">
        <authorList>
            <consortium name="Pathogen Informatics"/>
        </authorList>
    </citation>
    <scope>NUCLEOTIDE SEQUENCE [LARGE SCALE GENOMIC DNA]</scope>
</reference>
<keyword evidence="1" id="KW-1133">Transmembrane helix</keyword>
<reference evidence="4" key="1">
    <citation type="submission" date="2017-02" db="UniProtKB">
        <authorList>
            <consortium name="WormBaseParasite"/>
        </authorList>
    </citation>
    <scope>IDENTIFICATION</scope>
</reference>
<sequence length="135" mass="15397">MCYIDFYERTKIHNPLIIVGALLILASIFMITLGIAREREDVWVAGILVAIAGTPVFMFGLFIFCYLNRPGRIPGLERDFSVSKFSVPTVADFPPTNQFFYPIKGYTLGSRIYRPLYAPSSSVRIHQQTRMQPQM</sequence>
<name>A0A0R3WUZ4_HYDTA</name>
<feature type="transmembrane region" description="Helical" evidence="1">
    <location>
        <begin position="12"/>
        <end position="36"/>
    </location>
</feature>
<evidence type="ECO:0000256" key="1">
    <source>
        <dbReference type="SAM" id="Phobius"/>
    </source>
</evidence>
<evidence type="ECO:0000313" key="4">
    <source>
        <dbReference type="WBParaSite" id="TTAC_0000458401-mRNA-1"/>
    </source>
</evidence>
<evidence type="ECO:0000313" key="3">
    <source>
        <dbReference type="Proteomes" id="UP000274429"/>
    </source>
</evidence>
<organism evidence="4">
    <name type="scientific">Hydatigena taeniaeformis</name>
    <name type="common">Feline tapeworm</name>
    <name type="synonym">Taenia taeniaeformis</name>
    <dbReference type="NCBI Taxonomy" id="6205"/>
    <lineage>
        <taxon>Eukaryota</taxon>
        <taxon>Metazoa</taxon>
        <taxon>Spiralia</taxon>
        <taxon>Lophotrochozoa</taxon>
        <taxon>Platyhelminthes</taxon>
        <taxon>Cestoda</taxon>
        <taxon>Eucestoda</taxon>
        <taxon>Cyclophyllidea</taxon>
        <taxon>Taeniidae</taxon>
        <taxon>Hydatigera</taxon>
    </lineage>
</organism>
<feature type="transmembrane region" description="Helical" evidence="1">
    <location>
        <begin position="42"/>
        <end position="67"/>
    </location>
</feature>
<proteinExistence type="predicted"/>
<evidence type="ECO:0000313" key="2">
    <source>
        <dbReference type="EMBL" id="VDM25210.1"/>
    </source>
</evidence>
<dbReference type="OrthoDB" id="6230288at2759"/>
<protein>
    <submittedName>
        <fullName evidence="4">G_PROTEIN_RECEP_F3_4 domain-containing protein</fullName>
    </submittedName>
</protein>
<dbReference type="Proteomes" id="UP000274429">
    <property type="component" value="Unassembled WGS sequence"/>
</dbReference>